<evidence type="ECO:0000313" key="4">
    <source>
        <dbReference type="Proteomes" id="UP000070501"/>
    </source>
</evidence>
<feature type="region of interest" description="Disordered" evidence="2">
    <location>
        <begin position="217"/>
        <end position="303"/>
    </location>
</feature>
<gene>
    <name evidence="3" type="ORF">Micbo1qcDRAFT_195905</name>
</gene>
<dbReference type="InParanoid" id="A0A136J200"/>
<accession>A0A136J200</accession>
<keyword evidence="4" id="KW-1185">Reference proteome</keyword>
<dbReference type="OrthoDB" id="20105at2759"/>
<feature type="compositionally biased region" description="Basic and acidic residues" evidence="2">
    <location>
        <begin position="541"/>
        <end position="553"/>
    </location>
</feature>
<name>A0A136J200_9PEZI</name>
<feature type="coiled-coil region" evidence="1">
    <location>
        <begin position="48"/>
        <end position="124"/>
    </location>
</feature>
<evidence type="ECO:0000313" key="3">
    <source>
        <dbReference type="EMBL" id="KXJ91103.1"/>
    </source>
</evidence>
<feature type="region of interest" description="Disordered" evidence="2">
    <location>
        <begin position="358"/>
        <end position="595"/>
    </location>
</feature>
<feature type="region of interest" description="Disordered" evidence="2">
    <location>
        <begin position="319"/>
        <end position="341"/>
    </location>
</feature>
<evidence type="ECO:0000256" key="2">
    <source>
        <dbReference type="SAM" id="MobiDB-lite"/>
    </source>
</evidence>
<protein>
    <submittedName>
        <fullName evidence="3">Uncharacterized protein</fullName>
    </submittedName>
</protein>
<feature type="compositionally biased region" description="Polar residues" evidence="2">
    <location>
        <begin position="405"/>
        <end position="418"/>
    </location>
</feature>
<dbReference type="STRING" id="196109.A0A136J200"/>
<sequence>MAYATTKSGPKPSRQPASPASDRRLHDLEVKYLQHVNDLAILNKDEDIRRLRVQNLLLEDDNSLLEEQIALNDIASAENAAERETLVAEIEEQLETIRTQENQIRRHERDFAQLNAELQSMSSVSQDSANLLAEKLALSRELAVLQPEIEHLRSQVNHHQSTLAEKLSLERQVNTLEVELANEKKATKRVLEKRESIDRVEDELRKKLRDVEKRLATEKAERERIEDQLENERRHHQFARDSQDTTRESESDLRKKLQDTQKQLRQAKEESERIKDEMEAQQNVSKKANKKAAAGTALEEELRTELSTTQARLEAALKDKSSYRAECDKSVTEAESRADAQERKFEKLKTKFRELQEEMKQSKADLRSAQQAQAALEEDMKKRNPAGTQAVRTKKGLDSVHGDFSQITIQTPGANEPSNVRRAKKPQYLPTRLGEKSDFTITPFLNRSKDLEETNEDIEAEPVVSVLGGTEDPVMSQPQRSSPRPEAPPVEEDNVEGEQAHEPVKAAPKPRGRPKKVATEVVSEEGDNQPAPKPKPKKRKSLEETRAEAKPFDPDSMPLAKKPKVKLAKSKPAAADKDESDNEPAAPATIGAGPLSAVFDNTKKKRRNLGTAKTLFDEDDGEMPAAEPVAAVGAGAGLRGPAKRSKTHLTGVQNAFAGGSTFSPLKRHRRGVGASFLA</sequence>
<keyword evidence="1" id="KW-0175">Coiled coil</keyword>
<reference evidence="4" key="1">
    <citation type="submission" date="2016-02" db="EMBL/GenBank/DDBJ databases">
        <title>Draft genome sequence of Microdochium bolleyi, a fungal endophyte of beachgrass.</title>
        <authorList>
            <consortium name="DOE Joint Genome Institute"/>
            <person name="David A.S."/>
            <person name="May G."/>
            <person name="Haridas S."/>
            <person name="Lim J."/>
            <person name="Wang M."/>
            <person name="Labutti K."/>
            <person name="Lipzen A."/>
            <person name="Barry K."/>
            <person name="Grigoriev I.V."/>
        </authorList>
    </citation>
    <scope>NUCLEOTIDE SEQUENCE [LARGE SCALE GENOMIC DNA]</scope>
    <source>
        <strain evidence="4">J235TASD1</strain>
    </source>
</reference>
<proteinExistence type="predicted"/>
<feature type="compositionally biased region" description="Basic and acidic residues" evidence="2">
    <location>
        <begin position="217"/>
        <end position="259"/>
    </location>
</feature>
<feature type="region of interest" description="Disordered" evidence="2">
    <location>
        <begin position="1"/>
        <end position="23"/>
    </location>
</feature>
<evidence type="ECO:0000256" key="1">
    <source>
        <dbReference type="SAM" id="Coils"/>
    </source>
</evidence>
<organism evidence="3 4">
    <name type="scientific">Microdochium bolleyi</name>
    <dbReference type="NCBI Taxonomy" id="196109"/>
    <lineage>
        <taxon>Eukaryota</taxon>
        <taxon>Fungi</taxon>
        <taxon>Dikarya</taxon>
        <taxon>Ascomycota</taxon>
        <taxon>Pezizomycotina</taxon>
        <taxon>Sordariomycetes</taxon>
        <taxon>Xylariomycetidae</taxon>
        <taxon>Xylariales</taxon>
        <taxon>Microdochiaceae</taxon>
        <taxon>Microdochium</taxon>
    </lineage>
</organism>
<dbReference type="AlphaFoldDB" id="A0A136J200"/>
<feature type="compositionally biased region" description="Basic and acidic residues" evidence="2">
    <location>
        <begin position="266"/>
        <end position="278"/>
    </location>
</feature>
<dbReference type="Proteomes" id="UP000070501">
    <property type="component" value="Unassembled WGS sequence"/>
</dbReference>
<dbReference type="EMBL" id="KQ964251">
    <property type="protein sequence ID" value="KXJ91103.1"/>
    <property type="molecule type" value="Genomic_DNA"/>
</dbReference>